<proteinExistence type="inferred from homology"/>
<evidence type="ECO:0000313" key="9">
    <source>
        <dbReference type="Proteomes" id="UP000186438"/>
    </source>
</evidence>
<dbReference type="Gene3D" id="3.40.50.720">
    <property type="entry name" value="NAD(P)-binding Rossmann-like Domain"/>
    <property type="match status" value="2"/>
</dbReference>
<sequence length="321" mass="34303">MTTKKIGNALRIGRFERTFEAELTARYEIPRLPDGPGRAHFFAAHAADVRIVITSGTAGVDGDTIAALPNLKVIVNNGAGVDLIDLPAARRRGIGVSNTPDVLSDTVADTALGLILMTLRRFGAADRYVRAGRWVRGGPFPYARDVSGLQVGILGLGRIGSAIATRLLGFDCAIAYHNRHRIDGSPYRYAPSPLELAESVDVLVVATTGDPHARHLVDRSVLEALGPEGYLVNIARGSVVDQDALVELLVGGGLAGAGLDVFADEPHVPTELFELDNVVLFPHVGSATARTRRAMALLAIRNLESYLDTGELVTPVLRPRR</sequence>
<dbReference type="InterPro" id="IPR006139">
    <property type="entry name" value="D-isomer_2_OHA_DH_cat_dom"/>
</dbReference>
<name>A0A1Q4HSF5_9MYCO</name>
<dbReference type="Proteomes" id="UP000186438">
    <property type="component" value="Unassembled WGS sequence"/>
</dbReference>
<gene>
    <name evidence="8" type="ORF">BRW65_17820</name>
</gene>
<evidence type="ECO:0000313" key="8">
    <source>
        <dbReference type="EMBL" id="OJZ72017.1"/>
    </source>
</evidence>
<dbReference type="PANTHER" id="PTHR10996:SF178">
    <property type="entry name" value="2-HYDROXYACID DEHYDROGENASE YGL185C-RELATED"/>
    <property type="match status" value="1"/>
</dbReference>
<evidence type="ECO:0000256" key="5">
    <source>
        <dbReference type="RuleBase" id="RU003719"/>
    </source>
</evidence>
<evidence type="ECO:0000259" key="6">
    <source>
        <dbReference type="Pfam" id="PF00389"/>
    </source>
</evidence>
<dbReference type="FunFam" id="3.40.50.720:FF:000213">
    <property type="entry name" value="Putative 2-hydroxyacid dehydrogenase"/>
    <property type="match status" value="1"/>
</dbReference>
<dbReference type="PANTHER" id="PTHR10996">
    <property type="entry name" value="2-HYDROXYACID DEHYDROGENASE-RELATED"/>
    <property type="match status" value="1"/>
</dbReference>
<keyword evidence="3 5" id="KW-0560">Oxidoreductase</keyword>
<dbReference type="Pfam" id="PF02826">
    <property type="entry name" value="2-Hacid_dh_C"/>
    <property type="match status" value="1"/>
</dbReference>
<protein>
    <submittedName>
        <fullName evidence="8">Hydroxyacid dehydrogenase</fullName>
    </submittedName>
</protein>
<evidence type="ECO:0000259" key="7">
    <source>
        <dbReference type="Pfam" id="PF02826"/>
    </source>
</evidence>
<keyword evidence="9" id="KW-1185">Reference proteome</keyword>
<evidence type="ECO:0000256" key="1">
    <source>
        <dbReference type="ARBA" id="ARBA00005854"/>
    </source>
</evidence>
<accession>A0A1Q4HSF5</accession>
<dbReference type="GO" id="GO:0051287">
    <property type="term" value="F:NAD binding"/>
    <property type="evidence" value="ECO:0007669"/>
    <property type="project" value="InterPro"/>
</dbReference>
<feature type="domain" description="D-isomer specific 2-hydroxyacid dehydrogenase catalytic" evidence="6">
    <location>
        <begin position="44"/>
        <end position="316"/>
    </location>
</feature>
<dbReference type="InterPro" id="IPR050223">
    <property type="entry name" value="D-isomer_2-hydroxyacid_DH"/>
</dbReference>
<dbReference type="GO" id="GO:0030267">
    <property type="term" value="F:glyoxylate reductase (NADPH) activity"/>
    <property type="evidence" value="ECO:0007669"/>
    <property type="project" value="TreeGrafter"/>
</dbReference>
<dbReference type="OrthoDB" id="117809at2"/>
<evidence type="ECO:0000256" key="2">
    <source>
        <dbReference type="ARBA" id="ARBA00022857"/>
    </source>
</evidence>
<feature type="domain" description="D-isomer specific 2-hydroxyacid dehydrogenase NAD-binding" evidence="7">
    <location>
        <begin position="112"/>
        <end position="285"/>
    </location>
</feature>
<keyword evidence="4" id="KW-0520">NAD</keyword>
<dbReference type="STRING" id="53378.BRW65_17820"/>
<evidence type="ECO:0000256" key="4">
    <source>
        <dbReference type="ARBA" id="ARBA00023027"/>
    </source>
</evidence>
<reference evidence="8 9" key="1">
    <citation type="submission" date="2016-11" db="EMBL/GenBank/DDBJ databases">
        <title>Genome sequences of unsequenced Mycobacteria.</title>
        <authorList>
            <person name="Greninger A.L."/>
            <person name="Fang F."/>
            <person name="Jerome K.R."/>
        </authorList>
    </citation>
    <scope>NUCLEOTIDE SEQUENCE [LARGE SCALE GENOMIC DNA]</scope>
    <source>
        <strain evidence="8 9">M11</strain>
    </source>
</reference>
<comment type="caution">
    <text evidence="8">The sequence shown here is derived from an EMBL/GenBank/DDBJ whole genome shotgun (WGS) entry which is preliminary data.</text>
</comment>
<dbReference type="InterPro" id="IPR006140">
    <property type="entry name" value="D-isomer_DH_NAD-bd"/>
</dbReference>
<evidence type="ECO:0000256" key="3">
    <source>
        <dbReference type="ARBA" id="ARBA00023002"/>
    </source>
</evidence>
<dbReference type="InterPro" id="IPR036291">
    <property type="entry name" value="NAD(P)-bd_dom_sf"/>
</dbReference>
<keyword evidence="2" id="KW-0521">NADP</keyword>
<dbReference type="Pfam" id="PF00389">
    <property type="entry name" value="2-Hacid_dh"/>
    <property type="match status" value="1"/>
</dbReference>
<dbReference type="SUPFAM" id="SSF51735">
    <property type="entry name" value="NAD(P)-binding Rossmann-fold domains"/>
    <property type="match status" value="1"/>
</dbReference>
<dbReference type="AlphaFoldDB" id="A0A1Q4HSF5"/>
<dbReference type="SUPFAM" id="SSF52283">
    <property type="entry name" value="Formate/glycerate dehydrogenase catalytic domain-like"/>
    <property type="match status" value="1"/>
</dbReference>
<dbReference type="EMBL" id="MPNT01000016">
    <property type="protein sequence ID" value="OJZ72017.1"/>
    <property type="molecule type" value="Genomic_DNA"/>
</dbReference>
<comment type="similarity">
    <text evidence="1 5">Belongs to the D-isomer specific 2-hydroxyacid dehydrogenase family.</text>
</comment>
<dbReference type="CDD" id="cd12156">
    <property type="entry name" value="HPPR"/>
    <property type="match status" value="1"/>
</dbReference>
<organism evidence="8 9">
    <name type="scientific">Mycobacterium paraffinicum</name>
    <dbReference type="NCBI Taxonomy" id="53378"/>
    <lineage>
        <taxon>Bacteria</taxon>
        <taxon>Bacillati</taxon>
        <taxon>Actinomycetota</taxon>
        <taxon>Actinomycetes</taxon>
        <taxon>Mycobacteriales</taxon>
        <taxon>Mycobacteriaceae</taxon>
        <taxon>Mycobacterium</taxon>
    </lineage>
</organism>
<dbReference type="GO" id="GO:0005829">
    <property type="term" value="C:cytosol"/>
    <property type="evidence" value="ECO:0007669"/>
    <property type="project" value="TreeGrafter"/>
</dbReference>
<dbReference type="GO" id="GO:0016618">
    <property type="term" value="F:hydroxypyruvate reductase [NAD(P)H] activity"/>
    <property type="evidence" value="ECO:0007669"/>
    <property type="project" value="TreeGrafter"/>
</dbReference>